<dbReference type="InterPro" id="IPR035421">
    <property type="entry name" value="Terminase_6C"/>
</dbReference>
<name>A0ABV3Z064_9PROT</name>
<evidence type="ECO:0000313" key="4">
    <source>
        <dbReference type="Proteomes" id="UP001560685"/>
    </source>
</evidence>
<dbReference type="Pfam" id="PF17289">
    <property type="entry name" value="Terminase_6C"/>
    <property type="match status" value="1"/>
</dbReference>
<keyword evidence="1" id="KW-1188">Viral release from host cell</keyword>
<organism evidence="3 4">
    <name type="scientific">Hyphococcus lacteus</name>
    <dbReference type="NCBI Taxonomy" id="3143536"/>
    <lineage>
        <taxon>Bacteria</taxon>
        <taxon>Pseudomonadati</taxon>
        <taxon>Pseudomonadota</taxon>
        <taxon>Alphaproteobacteria</taxon>
        <taxon>Parvularculales</taxon>
        <taxon>Parvularculaceae</taxon>
        <taxon>Hyphococcus</taxon>
    </lineage>
</organism>
<dbReference type="Gene3D" id="3.30.420.240">
    <property type="match status" value="1"/>
</dbReference>
<keyword evidence="4" id="KW-1185">Reference proteome</keyword>
<dbReference type="Gene3D" id="3.40.50.300">
    <property type="entry name" value="P-loop containing nucleotide triphosphate hydrolases"/>
    <property type="match status" value="1"/>
</dbReference>
<dbReference type="Proteomes" id="UP001560685">
    <property type="component" value="Unassembled WGS sequence"/>
</dbReference>
<dbReference type="InterPro" id="IPR027417">
    <property type="entry name" value="P-loop_NTPase"/>
</dbReference>
<evidence type="ECO:0000256" key="1">
    <source>
        <dbReference type="ARBA" id="ARBA00022612"/>
    </source>
</evidence>
<dbReference type="EMBL" id="JBEHZE010000001">
    <property type="protein sequence ID" value="MEX6632160.1"/>
    <property type="molecule type" value="Genomic_DNA"/>
</dbReference>
<gene>
    <name evidence="3" type="ORF">ABFZ84_01230</name>
</gene>
<proteinExistence type="predicted"/>
<reference evidence="3 4" key="1">
    <citation type="submission" date="2024-05" db="EMBL/GenBank/DDBJ databases">
        <title>Three bacterial strains, DH-69, EH-24, and ECK-19 isolated from coastal sediments.</title>
        <authorList>
            <person name="Ye Y.-Q."/>
            <person name="Du Z.-J."/>
        </authorList>
    </citation>
    <scope>NUCLEOTIDE SEQUENCE [LARGE SCALE GENOMIC DNA]</scope>
    <source>
        <strain evidence="3 4">ECK-19</strain>
    </source>
</reference>
<dbReference type="RefSeq" id="WP_369311961.1">
    <property type="nucleotide sequence ID" value="NZ_JBEHZE010000001.1"/>
</dbReference>
<evidence type="ECO:0000259" key="2">
    <source>
        <dbReference type="Pfam" id="PF17289"/>
    </source>
</evidence>
<evidence type="ECO:0000313" key="3">
    <source>
        <dbReference type="EMBL" id="MEX6632160.1"/>
    </source>
</evidence>
<comment type="caution">
    <text evidence="3">The sequence shown here is derived from an EMBL/GenBank/DDBJ whole genome shotgun (WGS) entry which is preliminary data.</text>
</comment>
<protein>
    <submittedName>
        <fullName evidence="3">Terminase family protein</fullName>
    </submittedName>
</protein>
<feature type="domain" description="Terminase large subunit gp17-like C-terminal" evidence="2">
    <location>
        <begin position="255"/>
        <end position="400"/>
    </location>
</feature>
<accession>A0ABV3Z064</accession>
<dbReference type="Pfam" id="PF03237">
    <property type="entry name" value="Terminase_6N"/>
    <property type="match status" value="1"/>
</dbReference>
<sequence length="417" mass="45567">MGELFPKMLEKDWEVNAHDHQRPPHGDWTTWLILGGRGAGKTRAGAEWIRALVASRANDENSKPAIALVAETYADAREVMIEGPSGIRAVATDVDRPVFEASRRRLVWPTGAVAYAFSAEDPDGIRGYQFDAAWSDELCKWRYPEETWSNLQLALRLGPRPRQIATTTPRPMALIKRLMKAKTTHVTRASTYDNRAHLSDAFFTEIAALYEGTALGRQELLGELVEDIAGALWTWNLIEVARISAAPDLDRVVVAVDPPTTSGPDADECGIIVAGVAYCGDVNTAFVLADRSGAGLTPRQWAEKAVAAFHEFSADRIVVEVNQGGDMAKSVIAQIDGAVPIRGVYATRGKRLRAEPVAALYEQGRVRHVGSFATLEDQMTSYIGGGKSPDRLDALVWALTDLLLKKPAPTPGVRRMN</sequence>